<feature type="domain" description="Thioredoxin" evidence="5">
    <location>
        <begin position="18"/>
        <end position="162"/>
    </location>
</feature>
<dbReference type="STRING" id="347257.MAG2020"/>
<evidence type="ECO:0000256" key="4">
    <source>
        <dbReference type="ARBA" id="ARBA00023284"/>
    </source>
</evidence>
<evidence type="ECO:0000256" key="3">
    <source>
        <dbReference type="ARBA" id="ARBA00023157"/>
    </source>
</evidence>
<name>A5IXZ1_MYCAP</name>
<keyword evidence="3" id="KW-1015">Disulfide bond</keyword>
<keyword evidence="1 6" id="KW-0560">Oxidoreductase</keyword>
<dbReference type="InterPro" id="IPR036249">
    <property type="entry name" value="Thioredoxin-like_sf"/>
</dbReference>
<keyword evidence="1 6" id="KW-0575">Peroxidase</keyword>
<gene>
    <name evidence="6" type="primary">tpx</name>
    <name evidence="6" type="ordered locus">MAG2020</name>
</gene>
<dbReference type="PROSITE" id="PS51352">
    <property type="entry name" value="THIOREDOXIN_2"/>
    <property type="match status" value="1"/>
</dbReference>
<accession>A5IXZ1</accession>
<sequence length="162" mass="18458">MKVLFVNMDVNLLGNEVKVGGDVFPNFKAVDGELNDFEFYSLPKGKKLVLSVPSIDTGTCDIEATKFMNYFKDKEYEVVVVSYDTPFAQNRWCVAKDNKKVKLVSEFKHNDFGKKTQTLLEGVGLLTRAVFVLDENNKVEYVEYVPVVSNEPNYEAALKYFK</sequence>
<dbReference type="KEGG" id="maa:MAG2020"/>
<dbReference type="NCBIfam" id="NF001808">
    <property type="entry name" value="PRK00522.1"/>
    <property type="match status" value="1"/>
</dbReference>
<protein>
    <submittedName>
        <fullName evidence="6">Thiol peroxidase</fullName>
    </submittedName>
</protein>
<dbReference type="InterPro" id="IPR050455">
    <property type="entry name" value="Tpx_Peroxidase_subfamily"/>
</dbReference>
<evidence type="ECO:0000259" key="5">
    <source>
        <dbReference type="PROSITE" id="PS51352"/>
    </source>
</evidence>
<proteinExistence type="predicted"/>
<evidence type="ECO:0000256" key="1">
    <source>
        <dbReference type="ARBA" id="ARBA00022559"/>
    </source>
</evidence>
<dbReference type="RefSeq" id="WP_011949381.1">
    <property type="nucleotide sequence ID" value="NC_009497.1"/>
</dbReference>
<dbReference type="HOGENOM" id="CLU_042529_12_0_14"/>
<evidence type="ECO:0000313" key="6">
    <source>
        <dbReference type="EMBL" id="CAL58900.1"/>
    </source>
</evidence>
<keyword evidence="4" id="KW-0676">Redox-active center</keyword>
<dbReference type="GeneID" id="93357960"/>
<dbReference type="Proteomes" id="UP000007065">
    <property type="component" value="Chromosome"/>
</dbReference>
<dbReference type="InterPro" id="IPR013740">
    <property type="entry name" value="Redoxin"/>
</dbReference>
<dbReference type="Gene3D" id="3.40.30.10">
    <property type="entry name" value="Glutaredoxin"/>
    <property type="match status" value="1"/>
</dbReference>
<dbReference type="PANTHER" id="PTHR43110">
    <property type="entry name" value="THIOL PEROXIDASE"/>
    <property type="match status" value="1"/>
</dbReference>
<dbReference type="SUPFAM" id="SSF52833">
    <property type="entry name" value="Thioredoxin-like"/>
    <property type="match status" value="1"/>
</dbReference>
<dbReference type="EMBL" id="CU179680">
    <property type="protein sequence ID" value="CAL58900.1"/>
    <property type="molecule type" value="Genomic_DNA"/>
</dbReference>
<reference evidence="7" key="1">
    <citation type="journal article" date="2007" name="PLoS Genet.">
        <title>Being pathogenic, plastic, and sexual while living with a nearly minimal bacterial genome.</title>
        <authorList>
            <person name="Sirand-Pugnet P."/>
            <person name="Lartigue C."/>
            <person name="Marenda M."/>
            <person name="Jacob D."/>
            <person name="Barre A."/>
            <person name="Barbe V."/>
            <person name="Schenowitz C."/>
            <person name="Mangenot S."/>
            <person name="Couloux A."/>
            <person name="Segurens B."/>
            <person name="de Daruvar A."/>
            <person name="Blanchard A."/>
            <person name="Citti C."/>
        </authorList>
    </citation>
    <scope>NUCLEOTIDE SEQUENCE [LARGE SCALE GENOMIC DNA]</scope>
    <source>
        <strain evidence="7">PG2</strain>
    </source>
</reference>
<keyword evidence="7" id="KW-1185">Reference proteome</keyword>
<dbReference type="GO" id="GO:0004601">
    <property type="term" value="F:peroxidase activity"/>
    <property type="evidence" value="ECO:0007669"/>
    <property type="project" value="UniProtKB-KW"/>
</dbReference>
<dbReference type="InterPro" id="IPR013766">
    <property type="entry name" value="Thioredoxin_domain"/>
</dbReference>
<organism evidence="6 7">
    <name type="scientific">Mycoplasmopsis agalactiae (strain NCTC 10123 / CIP 59.7 / PG2)</name>
    <name type="common">Mycoplasma agalactiae</name>
    <dbReference type="NCBI Taxonomy" id="347257"/>
    <lineage>
        <taxon>Bacteria</taxon>
        <taxon>Bacillati</taxon>
        <taxon>Mycoplasmatota</taxon>
        <taxon>Mycoplasmoidales</taxon>
        <taxon>Metamycoplasmataceae</taxon>
        <taxon>Mycoplasmopsis</taxon>
    </lineage>
</organism>
<keyword evidence="2" id="KW-0049">Antioxidant</keyword>
<dbReference type="PANTHER" id="PTHR43110:SF1">
    <property type="entry name" value="THIOL PEROXIDASE"/>
    <property type="match status" value="1"/>
</dbReference>
<dbReference type="Pfam" id="PF08534">
    <property type="entry name" value="Redoxin"/>
    <property type="match status" value="1"/>
</dbReference>
<evidence type="ECO:0000313" key="7">
    <source>
        <dbReference type="Proteomes" id="UP000007065"/>
    </source>
</evidence>
<dbReference type="AlphaFoldDB" id="A5IXZ1"/>
<evidence type="ECO:0000256" key="2">
    <source>
        <dbReference type="ARBA" id="ARBA00022862"/>
    </source>
</evidence>